<proteinExistence type="predicted"/>
<evidence type="ECO:0000259" key="2">
    <source>
        <dbReference type="Pfam" id="PF20059"/>
    </source>
</evidence>
<evidence type="ECO:0000256" key="1">
    <source>
        <dbReference type="SAM" id="Phobius"/>
    </source>
</evidence>
<keyword evidence="4" id="KW-1185">Reference proteome</keyword>
<dbReference type="Pfam" id="PF20059">
    <property type="entry name" value="DUF6458"/>
    <property type="match status" value="1"/>
</dbReference>
<dbReference type="EMBL" id="BAABLK010000015">
    <property type="protein sequence ID" value="GAA5226253.1"/>
    <property type="molecule type" value="Genomic_DNA"/>
</dbReference>
<evidence type="ECO:0000313" key="4">
    <source>
        <dbReference type="Proteomes" id="UP001501257"/>
    </source>
</evidence>
<sequence length="85" mass="9188">MSIGAGILLFVIGAVLRFALNVEVSWIDLPFVGNLLMGAGALVFVLGLVFTFRSRRTVSTQRTVSGRDDVDGVTRTTRTVDDSEI</sequence>
<keyword evidence="1" id="KW-0812">Transmembrane</keyword>
<dbReference type="InterPro" id="IPR045597">
    <property type="entry name" value="DUF6458"/>
</dbReference>
<keyword evidence="1" id="KW-1133">Transmembrane helix</keyword>
<dbReference type="RefSeq" id="WP_210100441.1">
    <property type="nucleotide sequence ID" value="NZ_BAABLK010000015.1"/>
</dbReference>
<feature type="domain" description="DUF6458" evidence="2">
    <location>
        <begin position="1"/>
        <end position="65"/>
    </location>
</feature>
<name>A0ABP9TK67_9MICC</name>
<evidence type="ECO:0000313" key="3">
    <source>
        <dbReference type="EMBL" id="GAA5226253.1"/>
    </source>
</evidence>
<feature type="transmembrane region" description="Helical" evidence="1">
    <location>
        <begin position="31"/>
        <end position="52"/>
    </location>
</feature>
<accession>A0ABP9TK67</accession>
<comment type="caution">
    <text evidence="3">The sequence shown here is derived from an EMBL/GenBank/DDBJ whole genome shotgun (WGS) entry which is preliminary data.</text>
</comment>
<gene>
    <name evidence="3" type="ORF">GCM10025778_07840</name>
</gene>
<reference evidence="4" key="1">
    <citation type="journal article" date="2019" name="Int. J. Syst. Evol. Microbiol.">
        <title>The Global Catalogue of Microorganisms (GCM) 10K type strain sequencing project: providing services to taxonomists for standard genome sequencing and annotation.</title>
        <authorList>
            <consortium name="The Broad Institute Genomics Platform"/>
            <consortium name="The Broad Institute Genome Sequencing Center for Infectious Disease"/>
            <person name="Wu L."/>
            <person name="Ma J."/>
        </authorList>
    </citation>
    <scope>NUCLEOTIDE SEQUENCE [LARGE SCALE GENOMIC DNA]</scope>
    <source>
        <strain evidence="4">JCM 18952</strain>
    </source>
</reference>
<dbReference type="Proteomes" id="UP001501257">
    <property type="component" value="Unassembled WGS sequence"/>
</dbReference>
<protein>
    <recommendedName>
        <fullName evidence="2">DUF6458 domain-containing protein</fullName>
    </recommendedName>
</protein>
<organism evidence="3 4">
    <name type="scientific">Paeniglutamicibacter antarcticus</name>
    <dbReference type="NCBI Taxonomy" id="494023"/>
    <lineage>
        <taxon>Bacteria</taxon>
        <taxon>Bacillati</taxon>
        <taxon>Actinomycetota</taxon>
        <taxon>Actinomycetes</taxon>
        <taxon>Micrococcales</taxon>
        <taxon>Micrococcaceae</taxon>
        <taxon>Paeniglutamicibacter</taxon>
    </lineage>
</organism>
<keyword evidence="1" id="KW-0472">Membrane</keyword>